<sequence length="67" mass="7675">MYQDNYNYNNFQEMTDHCDICGCNSFYQTGVTEGYPCLCSDCSNKMLMLDDGIIKESIMKFAVGNVF</sequence>
<gene>
    <name evidence="1" type="ORF">dnl_24910</name>
</gene>
<dbReference type="Proteomes" id="UP000663720">
    <property type="component" value="Chromosome"/>
</dbReference>
<keyword evidence="2" id="KW-1185">Reference proteome</keyword>
<protein>
    <submittedName>
        <fullName evidence="1">Uncharacterized protein</fullName>
    </submittedName>
</protein>
<dbReference type="RefSeq" id="WP_207691867.1">
    <property type="nucleotide sequence ID" value="NZ_CP061799.1"/>
</dbReference>
<accession>A0A975B7B8</accession>
<reference evidence="1" key="1">
    <citation type="journal article" date="2021" name="Microb. Physiol.">
        <title>Proteogenomic Insights into the Physiology of Marine, Sulfate-Reducing, Filamentous Desulfonema limicola and Desulfonema magnum.</title>
        <authorList>
            <person name="Schnaars V."/>
            <person name="Wohlbrand L."/>
            <person name="Scheve S."/>
            <person name="Hinrichs C."/>
            <person name="Reinhardt R."/>
            <person name="Rabus R."/>
        </authorList>
    </citation>
    <scope>NUCLEOTIDE SEQUENCE</scope>
    <source>
        <strain evidence="1">5ac10</strain>
    </source>
</reference>
<proteinExistence type="predicted"/>
<evidence type="ECO:0000313" key="1">
    <source>
        <dbReference type="EMBL" id="QTA80197.1"/>
    </source>
</evidence>
<dbReference type="AlphaFoldDB" id="A0A975B7B8"/>
<dbReference type="KEGG" id="dli:dnl_24910"/>
<name>A0A975B7B8_9BACT</name>
<evidence type="ECO:0000313" key="2">
    <source>
        <dbReference type="Proteomes" id="UP000663720"/>
    </source>
</evidence>
<dbReference type="EMBL" id="CP061799">
    <property type="protein sequence ID" value="QTA80197.1"/>
    <property type="molecule type" value="Genomic_DNA"/>
</dbReference>
<organism evidence="1 2">
    <name type="scientific">Desulfonema limicola</name>
    <dbReference type="NCBI Taxonomy" id="45656"/>
    <lineage>
        <taxon>Bacteria</taxon>
        <taxon>Pseudomonadati</taxon>
        <taxon>Thermodesulfobacteriota</taxon>
        <taxon>Desulfobacteria</taxon>
        <taxon>Desulfobacterales</taxon>
        <taxon>Desulfococcaceae</taxon>
        <taxon>Desulfonema</taxon>
    </lineage>
</organism>